<feature type="transmembrane region" description="Helical" evidence="5">
    <location>
        <begin position="27"/>
        <end position="45"/>
    </location>
</feature>
<dbReference type="RefSeq" id="WP_301162456.1">
    <property type="nucleotide sequence ID" value="NZ_JAUHTB010000006.1"/>
</dbReference>
<gene>
    <name evidence="6" type="ORF">QYF62_07110</name>
</gene>
<evidence type="ECO:0000313" key="7">
    <source>
        <dbReference type="Proteomes" id="UP001172702"/>
    </source>
</evidence>
<dbReference type="InterPro" id="IPR035906">
    <property type="entry name" value="MetI-like_sf"/>
</dbReference>
<dbReference type="Proteomes" id="UP001172702">
    <property type="component" value="Unassembled WGS sequence"/>
</dbReference>
<evidence type="ECO:0000256" key="2">
    <source>
        <dbReference type="ARBA" id="ARBA00022692"/>
    </source>
</evidence>
<keyword evidence="7" id="KW-1185">Reference proteome</keyword>
<evidence type="ECO:0000256" key="4">
    <source>
        <dbReference type="ARBA" id="ARBA00023136"/>
    </source>
</evidence>
<feature type="transmembrane region" description="Helical" evidence="5">
    <location>
        <begin position="65"/>
        <end position="85"/>
    </location>
</feature>
<evidence type="ECO:0000256" key="3">
    <source>
        <dbReference type="ARBA" id="ARBA00022989"/>
    </source>
</evidence>
<keyword evidence="4 5" id="KW-0472">Membrane</keyword>
<name>A0ABT8H033_9ACTN</name>
<protein>
    <submittedName>
        <fullName evidence="6">Uncharacterized protein</fullName>
    </submittedName>
</protein>
<evidence type="ECO:0000313" key="6">
    <source>
        <dbReference type="EMBL" id="MDN4505821.1"/>
    </source>
</evidence>
<proteinExistence type="predicted"/>
<comment type="subcellular location">
    <subcellularLocation>
        <location evidence="1">Membrane</location>
        <topology evidence="1">Multi-pass membrane protein</topology>
    </subcellularLocation>
</comment>
<evidence type="ECO:0000256" key="5">
    <source>
        <dbReference type="SAM" id="Phobius"/>
    </source>
</evidence>
<dbReference type="EMBL" id="JAUHTB010000006">
    <property type="protein sequence ID" value="MDN4505821.1"/>
    <property type="molecule type" value="Genomic_DNA"/>
</dbReference>
<accession>A0ABT8H033</accession>
<comment type="caution">
    <text evidence="6">The sequence shown here is derived from an EMBL/GenBank/DDBJ whole genome shotgun (WGS) entry which is preliminary data.</text>
</comment>
<sequence length="104" mass="10813">MAVTHHWSGVIIAIPLLLTARRRTVRIAVAVLVLTHLIGTHYAYALTAVDPAAHVLQWLIGNAQGVSGIAAFAMLLGDAALGGGAPGRRQPIRSGAWNSASNLS</sequence>
<keyword evidence="2 5" id="KW-0812">Transmembrane</keyword>
<reference evidence="6 7" key="1">
    <citation type="submission" date="2023-07" db="EMBL/GenBank/DDBJ databases">
        <title>Strategy for survival of the halotoleranting strain Dietzia MX2 from the Yakshinskoe mineral salts deposit.</title>
        <authorList>
            <person name="Kharitonova M.A."/>
            <person name="Kupriyanova-Ashina F.G."/>
            <person name="Shakirov T.R."/>
            <person name="Vafina M.S."/>
            <person name="Ilinskaya O.N."/>
        </authorList>
    </citation>
    <scope>NUCLEOTIDE SEQUENCE [LARGE SCALE GENOMIC DNA]</scope>
    <source>
        <strain evidence="6 7">MX2</strain>
    </source>
</reference>
<organism evidence="6 7">
    <name type="scientific">Dietzia maris</name>
    <dbReference type="NCBI Taxonomy" id="37915"/>
    <lineage>
        <taxon>Bacteria</taxon>
        <taxon>Bacillati</taxon>
        <taxon>Actinomycetota</taxon>
        <taxon>Actinomycetes</taxon>
        <taxon>Mycobacteriales</taxon>
        <taxon>Dietziaceae</taxon>
        <taxon>Dietzia</taxon>
    </lineage>
</organism>
<keyword evidence="3 5" id="KW-1133">Transmembrane helix</keyword>
<evidence type="ECO:0000256" key="1">
    <source>
        <dbReference type="ARBA" id="ARBA00004141"/>
    </source>
</evidence>
<dbReference type="SUPFAM" id="SSF161098">
    <property type="entry name" value="MetI-like"/>
    <property type="match status" value="1"/>
</dbReference>